<proteinExistence type="predicted"/>
<dbReference type="InterPro" id="IPR006110">
    <property type="entry name" value="Pol_omega/Rpo6/RPB6"/>
</dbReference>
<dbReference type="GO" id="GO:0003677">
    <property type="term" value="F:DNA binding"/>
    <property type="evidence" value="ECO:0007669"/>
    <property type="project" value="InterPro"/>
</dbReference>
<evidence type="ECO:0008006" key="4">
    <source>
        <dbReference type="Google" id="ProtNLM"/>
    </source>
</evidence>
<evidence type="ECO:0000256" key="2">
    <source>
        <dbReference type="ARBA" id="ARBA00023163"/>
    </source>
</evidence>
<organism evidence="3">
    <name type="scientific">marine metagenome</name>
    <dbReference type="NCBI Taxonomy" id="408172"/>
    <lineage>
        <taxon>unclassified sequences</taxon>
        <taxon>metagenomes</taxon>
        <taxon>ecological metagenomes</taxon>
    </lineage>
</organism>
<keyword evidence="2" id="KW-0804">Transcription</keyword>
<name>A0A381VM11_9ZZZZ</name>
<dbReference type="SMART" id="SM01409">
    <property type="entry name" value="RNA_pol_Rpb6"/>
    <property type="match status" value="1"/>
</dbReference>
<dbReference type="Gene3D" id="3.90.940.10">
    <property type="match status" value="1"/>
</dbReference>
<keyword evidence="1" id="KW-0240">DNA-directed RNA polymerase</keyword>
<dbReference type="SUPFAM" id="SSF63562">
    <property type="entry name" value="RPB6/omega subunit-like"/>
    <property type="match status" value="1"/>
</dbReference>
<dbReference type="GO" id="GO:0006351">
    <property type="term" value="P:DNA-templated transcription"/>
    <property type="evidence" value="ECO:0007669"/>
    <property type="project" value="InterPro"/>
</dbReference>
<sequence length="83" mass="9291">MPRIPEETVPPITNRFLFVDVAAQRAKQLRRGALPRLEPLRPDPNTGERPAVTSRLEKVAMDEVDEGLVDYEAPDLNSVEAKP</sequence>
<evidence type="ECO:0000313" key="3">
    <source>
        <dbReference type="EMBL" id="SVA41349.1"/>
    </source>
</evidence>
<dbReference type="GO" id="GO:0000428">
    <property type="term" value="C:DNA-directed RNA polymerase complex"/>
    <property type="evidence" value="ECO:0007669"/>
    <property type="project" value="UniProtKB-KW"/>
</dbReference>
<protein>
    <recommendedName>
        <fullName evidence="4">DNA-directed RNA polymerase</fullName>
    </recommendedName>
</protein>
<dbReference type="InterPro" id="IPR036161">
    <property type="entry name" value="RPB6/omega-like_sf"/>
</dbReference>
<dbReference type="GO" id="GO:0003899">
    <property type="term" value="F:DNA-directed RNA polymerase activity"/>
    <property type="evidence" value="ECO:0007669"/>
    <property type="project" value="InterPro"/>
</dbReference>
<reference evidence="3" key="1">
    <citation type="submission" date="2018-05" db="EMBL/GenBank/DDBJ databases">
        <authorList>
            <person name="Lanie J.A."/>
            <person name="Ng W.-L."/>
            <person name="Kazmierczak K.M."/>
            <person name="Andrzejewski T.M."/>
            <person name="Davidsen T.M."/>
            <person name="Wayne K.J."/>
            <person name="Tettelin H."/>
            <person name="Glass J.I."/>
            <person name="Rusch D."/>
            <person name="Podicherti R."/>
            <person name="Tsui H.-C.T."/>
            <person name="Winkler M.E."/>
        </authorList>
    </citation>
    <scope>NUCLEOTIDE SEQUENCE</scope>
</reference>
<accession>A0A381VM11</accession>
<dbReference type="EMBL" id="UINC01009216">
    <property type="protein sequence ID" value="SVA41349.1"/>
    <property type="molecule type" value="Genomic_DNA"/>
</dbReference>
<dbReference type="AlphaFoldDB" id="A0A381VM11"/>
<dbReference type="Pfam" id="PF01192">
    <property type="entry name" value="RNA_pol_Rpb6"/>
    <property type="match status" value="1"/>
</dbReference>
<evidence type="ECO:0000256" key="1">
    <source>
        <dbReference type="ARBA" id="ARBA00022478"/>
    </source>
</evidence>
<gene>
    <name evidence="3" type="ORF">METZ01_LOCUS94203</name>
</gene>